<gene>
    <name evidence="1" type="ORF">DFR75_112133</name>
</gene>
<dbReference type="RefSeq" id="WP_157104688.1">
    <property type="nucleotide sequence ID" value="NZ_SNXK01000012.1"/>
</dbReference>
<keyword evidence="2" id="KW-1185">Reference proteome</keyword>
<dbReference type="Proteomes" id="UP000295087">
    <property type="component" value="Unassembled WGS sequence"/>
</dbReference>
<name>A0A4V3CMJ8_NOCIG</name>
<dbReference type="AlphaFoldDB" id="A0A4V3CMJ8"/>
<reference evidence="1 2" key="1">
    <citation type="submission" date="2019-03" db="EMBL/GenBank/DDBJ databases">
        <title>Genomic Encyclopedia of Type Strains, Phase IV (KMG-IV): sequencing the most valuable type-strain genomes for metagenomic binning, comparative biology and taxonomic classification.</title>
        <authorList>
            <person name="Goeker M."/>
        </authorList>
    </citation>
    <scope>NUCLEOTIDE SEQUENCE [LARGE SCALE GENOMIC DNA]</scope>
    <source>
        <strain evidence="1 2">DSM 44496</strain>
    </source>
</reference>
<comment type="caution">
    <text evidence="1">The sequence shown here is derived from an EMBL/GenBank/DDBJ whole genome shotgun (WGS) entry which is preliminary data.</text>
</comment>
<organism evidence="1 2">
    <name type="scientific">Nocardia ignorata</name>
    <dbReference type="NCBI Taxonomy" id="145285"/>
    <lineage>
        <taxon>Bacteria</taxon>
        <taxon>Bacillati</taxon>
        <taxon>Actinomycetota</taxon>
        <taxon>Actinomycetes</taxon>
        <taxon>Mycobacteriales</taxon>
        <taxon>Nocardiaceae</taxon>
        <taxon>Nocardia</taxon>
    </lineage>
</organism>
<proteinExistence type="predicted"/>
<evidence type="ECO:0000313" key="2">
    <source>
        <dbReference type="Proteomes" id="UP000295087"/>
    </source>
</evidence>
<dbReference type="EMBL" id="SNXK01000012">
    <property type="protein sequence ID" value="TDP29864.1"/>
    <property type="molecule type" value="Genomic_DNA"/>
</dbReference>
<accession>A0A4V3CMJ8</accession>
<sequence length="57" mass="6729">MTAMTDWQPTEWWASFDEHGLLVYEATDEISVRAYAISAGHTVRRLWMRTDSEWRPA</sequence>
<evidence type="ECO:0000313" key="1">
    <source>
        <dbReference type="EMBL" id="TDP29864.1"/>
    </source>
</evidence>
<protein>
    <submittedName>
        <fullName evidence="1">Uncharacterized protein</fullName>
    </submittedName>
</protein>